<keyword evidence="1" id="KW-0223">Dioxygenase</keyword>
<dbReference type="EMBL" id="CP101740">
    <property type="protein sequence ID" value="UUL83534.1"/>
    <property type="molecule type" value="Genomic_DNA"/>
</dbReference>
<reference evidence="1" key="1">
    <citation type="submission" date="2022-07" db="EMBL/GenBank/DDBJ databases">
        <title>Sphingomonas sp. nov., a novel bacterium isolated from the north slope of the Mount Everest.</title>
        <authorList>
            <person name="Cui X."/>
            <person name="Liu Y."/>
        </authorList>
    </citation>
    <scope>NUCLEOTIDE SEQUENCE</scope>
    <source>
        <strain evidence="1">S5-59</strain>
    </source>
</reference>
<sequence>MPDIIEASEAGSLEVLFDQIPSGCPGARPSFATIAPLTAVERVRAIVASWLGPQTRPVRLLLLDKSATANWALGWHQDRTVAVRTRREVAGFGAWTQKAGVPHVAPPIDVLQRMITARLHLDDIDEDNAPLLIAPGSHRMGLIRESAIDAAVATCGTAPCLADRGDVWLYSTPILHASARAAPGRRRRVIQIDFAAFDLPGGLEWTT</sequence>
<dbReference type="InterPro" id="IPR008775">
    <property type="entry name" value="Phytyl_CoA_dOase-like"/>
</dbReference>
<dbReference type="Proteomes" id="UP001058533">
    <property type="component" value="Chromosome"/>
</dbReference>
<dbReference type="GO" id="GO:0051213">
    <property type="term" value="F:dioxygenase activity"/>
    <property type="evidence" value="ECO:0007669"/>
    <property type="project" value="UniProtKB-KW"/>
</dbReference>
<keyword evidence="1" id="KW-0560">Oxidoreductase</keyword>
<accession>A0ABY5LCU3</accession>
<organism evidence="1 2">
    <name type="scientific">Sphingomonas qomolangmaensis</name>
    <dbReference type="NCBI Taxonomy" id="2918765"/>
    <lineage>
        <taxon>Bacteria</taxon>
        <taxon>Pseudomonadati</taxon>
        <taxon>Pseudomonadota</taxon>
        <taxon>Alphaproteobacteria</taxon>
        <taxon>Sphingomonadales</taxon>
        <taxon>Sphingomonadaceae</taxon>
        <taxon>Sphingomonas</taxon>
    </lineage>
</organism>
<protein>
    <submittedName>
        <fullName evidence="1">Phytanoyl-CoA dioxygenase family protein</fullName>
    </submittedName>
</protein>
<evidence type="ECO:0000313" key="1">
    <source>
        <dbReference type="EMBL" id="UUL83534.1"/>
    </source>
</evidence>
<proteinExistence type="predicted"/>
<name>A0ABY5LCU3_9SPHN</name>
<dbReference type="SUPFAM" id="SSF51197">
    <property type="entry name" value="Clavaminate synthase-like"/>
    <property type="match status" value="1"/>
</dbReference>
<gene>
    <name evidence="1" type="ORF">NMP03_04720</name>
</gene>
<dbReference type="Gene3D" id="2.60.120.620">
    <property type="entry name" value="q2cbj1_9rhob like domain"/>
    <property type="match status" value="1"/>
</dbReference>
<evidence type="ECO:0000313" key="2">
    <source>
        <dbReference type="Proteomes" id="UP001058533"/>
    </source>
</evidence>
<dbReference type="Pfam" id="PF05721">
    <property type="entry name" value="PhyH"/>
    <property type="match status" value="1"/>
</dbReference>
<keyword evidence="2" id="KW-1185">Reference proteome</keyword>
<dbReference type="RefSeq" id="WP_256507373.1">
    <property type="nucleotide sequence ID" value="NZ_CP101740.1"/>
</dbReference>